<dbReference type="InterPro" id="IPR001895">
    <property type="entry name" value="RASGEF_cat_dom"/>
</dbReference>
<evidence type="ECO:0000259" key="6">
    <source>
        <dbReference type="PROSITE" id="PS50212"/>
    </source>
</evidence>
<dbReference type="CDD" id="cd06224">
    <property type="entry name" value="REM"/>
    <property type="match status" value="1"/>
</dbReference>
<feature type="compositionally biased region" description="Low complexity" evidence="4">
    <location>
        <begin position="1459"/>
        <end position="1470"/>
    </location>
</feature>
<feature type="compositionally biased region" description="Basic and acidic residues" evidence="4">
    <location>
        <begin position="1144"/>
        <end position="1156"/>
    </location>
</feature>
<evidence type="ECO:0000259" key="7">
    <source>
        <dbReference type="PROSITE" id="PS51377"/>
    </source>
</evidence>
<reference evidence="9" key="1">
    <citation type="submission" date="2025-08" db="UniProtKB">
        <authorList>
            <consortium name="RefSeq"/>
        </authorList>
    </citation>
    <scope>IDENTIFICATION</scope>
</reference>
<keyword evidence="2" id="KW-0677">Repeat</keyword>
<feature type="region of interest" description="Disordered" evidence="4">
    <location>
        <begin position="216"/>
        <end position="308"/>
    </location>
</feature>
<dbReference type="RefSeq" id="XP_012936876.1">
    <property type="nucleotide sequence ID" value="XM_013081422.1"/>
</dbReference>
<feature type="compositionally biased region" description="Polar residues" evidence="4">
    <location>
        <begin position="1293"/>
        <end position="1314"/>
    </location>
</feature>
<name>A0ABM0ZY33_APLCA</name>
<sequence>MATDAVSPVSIESAGEMATASLSEVLATRGRFLEEQELWALCRECCLTLEYVNDCHDLFQTLCISPDTVAFDPEGNVCFLDLDLEPEQLYVAPESSEYGSSSFKSHLFSLGMTLLYATEYNTQSDDPRAALGDVFTDLLTTLTNDDPDLRPSLDTVIEACELSLGEESSQEICLKIIGYHGTPDDESESKEQSSSSLQQMTDELTAYLQSQSNFVQPKASLSTSPSTAEGTPQQNSIVHSDESSKNDSTPRNVPDSTKDLNHNCLKNQQQSVSSKNTKNKASRSQGILRDASFDEEESVMENEVPGDVTTPRRARRQQGIMLADVMDSLDHFLDESELWALCRESILCLQRKKKHLPAYISPDTVMVRESGTIGFKAIPEEKPLEVIYMAPELQQKGILNEKTCLYGLGVTVKSAAGGKYSSSLAVPDGEALDILVQSFLCVNPDKRPDLETAMEMCDEYEKVKRKHSKEVCQKIYKDALESASSNKSNQSSTSVDLQTHKDSKAHPQNSWDEVSSDNTQSIAHGNHSELEDNIEDIPFDDNVDDTISPTSAFKNVGVKNPVEQIPPSAFKPVAVKPKPIKDQYRVPSAFSSPATHFKPIVIHESTSNPKDSMKNEQLESTVTSTMKETDVVAKLREIKHNLLKHRTTEISGKEEKEVPKHVSRSGVDQSKGDAENNHVRPAGEGSSDIGSALKELQSQGQLPSTDVLATAIAQYLRTHIVGASASNEPACSTTQSSGQTEPAPASLTGSVTSTRTMPAYSVESLQQHPLHSIHTSQPHGGGSTVSTTATSINMSLQQMPLSASTVPQQSQQYTGTALTGTNNPFLPTTMSSAQAAPAVSLTHLPVPYQLPTSSVSPSNMHMTTPFSGVPPGNVPVQFTLMQDPVTGIMQMVPVPYIPFSQTSSAHSVSPRHSESSGVLTGAGASVLPGTGARLFSMDSINASAEQNLNSSADSGKLEKGAKRASDVDNRRLQKNHDASLANNDYPQMDRKTDRIRQAQPPGENDSQSSSPSPSKDSGICLTQLAASTNYNNDSLMERLLSSENSQRQGTLSRVVRILREEFVEDGMFDTGVEDLAIAEYILALSSLSWDTFCSAVTEKYFHLVWTYDLLSSLFDAIGGGKPSNLHFNSKTLPAKKNRPFSHRSVGEAERKLRQSEPDLQSAINQEVEYGKGSHQAPQHHGHNLGLSGDDKRLSGLRPKSEIGRRRGIWSETSDSTDSEARDKKRRFKKRCELDKSKSSSVHNIPAGSFSSVAENTGMKTEASLSGDVQHNDKNLNNPSVFSKDYFQARPKSNVPSTHSGTENTGLSSSPNVSLNKRPGHGSSTVSPNSSIDSPKGLRGSGKYARPPSEFVDQNQGHSTPVLPSKGLPNRMQQPLLATAANNGRQSSHHRSASSDHPQSANSGFLSPSSSQNNPISSSQLLVKIDYAHSSSSNSPEEERSRSYHLSSSAGLIKSKTVLSESAAEVADSSSKFTDSQSKRTPAPTAPVLRGGRGRYDHSDGGNDQSSDSDFNTSAEMRRLSAKKPELFDDRRTSGYSTPIDSMKKLKSPSQQSSIIAHSHLPQPFQTRQRVPPPNSNVDTRHRNFNSSNSSSGFDTPNKRFSGTENSTSPTQYEPSQPGMRTRRDHVEDQGPRAQYGRSLSAVYSRPLHGSESGVKVIESSDYPNSSSHHRRGSDGSTQLQEINCALMPYTKRGQVVYHSAMIQLSLTAEVDKFIHSIDEENKHVIESRLASINQEISMQRRERKKTQRFYRKLTESATSSKSGRSDQNVSDQMLRDMTDMTRKLSFLQLCQTHLQMLLAELNGLDSCFLYSLSASEGMGPLSLQVCRENPYLQFRTINTPNAGKMSILQAGTPRGLMSYLYTSSALSDGYIHQFLLCFRYILTAEQLLTFITEKYRSAQSGNQEDPNMNRICRRSLDFLLFWMEGYYSIDFAPNTKLVKKLAEFLKEQTDKNADGADDLFNLYAACRMSENVELMLNTEAEEDEDEENNYFLRMVNPKRWESFRSLLKRSKSDKSKYGLLASSAQSKSDLKVNAVTTGGLKSAHQFSVSDCPVHTLAEQLTLLEQELFRKSHPVHFLNSQFQGVGVSLTMPGMRTPSMSRKADSSSSPKRGLFVGEPAVESWVVHMICHSHELAHWVSAEILSCGSHKVQGSMITKFLTVAHMCLEVRNFASALSILDGLENLVVKQLPVWKNISTKYLGYMDLLSDTKMKIKSEAMWLMSEKDCHVYPTIPCVLYASLHLQQVEIGGFTLANGMFKWDKMRSISELVDQVRIFRDHEYGFEPDPETQRALRRRLSEFSDQDLHAVASTQETNFRRHSSSSSLSGTLKKVKDKLHSKKK</sequence>
<keyword evidence="1 3" id="KW-0344">Guanine-nucleotide releasing factor</keyword>
<feature type="compositionally biased region" description="Polar residues" evidence="4">
    <location>
        <begin position="1238"/>
        <end position="1254"/>
    </location>
</feature>
<dbReference type="InterPro" id="IPR011019">
    <property type="entry name" value="KIND_dom"/>
</dbReference>
<dbReference type="Pfam" id="PF00618">
    <property type="entry name" value="RasGEF_N"/>
    <property type="match status" value="1"/>
</dbReference>
<feature type="compositionally biased region" description="Polar residues" evidence="4">
    <location>
        <begin position="506"/>
        <end position="523"/>
    </location>
</feature>
<feature type="region of interest" description="Disordered" evidence="4">
    <location>
        <begin position="1427"/>
        <end position="1677"/>
    </location>
</feature>
<feature type="region of interest" description="Disordered" evidence="4">
    <location>
        <begin position="1289"/>
        <end position="1415"/>
    </location>
</feature>
<dbReference type="PANTHER" id="PTHR21560">
    <property type="entry name" value="VERY KIND PROTEIN"/>
    <property type="match status" value="1"/>
</dbReference>
<evidence type="ECO:0000256" key="2">
    <source>
        <dbReference type="ARBA" id="ARBA00022737"/>
    </source>
</evidence>
<feature type="domain" description="Ras-GEF" evidence="5">
    <location>
        <begin position="2052"/>
        <end position="2308"/>
    </location>
</feature>
<accession>A0ABM0ZY33</accession>
<dbReference type="InterPro" id="IPR000651">
    <property type="entry name" value="Ras-like_Gua-exchang_fac_N"/>
</dbReference>
<dbReference type="Gene3D" id="1.10.840.10">
    <property type="entry name" value="Ras guanine-nucleotide exchange factors catalytic domain"/>
    <property type="match status" value="1"/>
</dbReference>
<organism evidence="8 9">
    <name type="scientific">Aplysia californica</name>
    <name type="common">California sea hare</name>
    <dbReference type="NCBI Taxonomy" id="6500"/>
    <lineage>
        <taxon>Eukaryota</taxon>
        <taxon>Metazoa</taxon>
        <taxon>Spiralia</taxon>
        <taxon>Lophotrochozoa</taxon>
        <taxon>Mollusca</taxon>
        <taxon>Gastropoda</taxon>
        <taxon>Heterobranchia</taxon>
        <taxon>Euthyneura</taxon>
        <taxon>Tectipleura</taxon>
        <taxon>Aplysiida</taxon>
        <taxon>Aplysioidea</taxon>
        <taxon>Aplysiidae</taxon>
        <taxon>Aplysia</taxon>
    </lineage>
</organism>
<feature type="domain" description="KIND" evidence="7">
    <location>
        <begin position="20"/>
        <end position="204"/>
    </location>
</feature>
<feature type="compositionally biased region" description="Polar residues" evidence="4">
    <location>
        <begin position="264"/>
        <end position="276"/>
    </location>
</feature>
<dbReference type="InterPro" id="IPR036964">
    <property type="entry name" value="RASGEF_cat_dom_sf"/>
</dbReference>
<feature type="compositionally biased region" description="Basic and acidic residues" evidence="4">
    <location>
        <begin position="1515"/>
        <end position="1532"/>
    </location>
</feature>
<feature type="compositionally biased region" description="Low complexity" evidence="4">
    <location>
        <begin position="1406"/>
        <end position="1415"/>
    </location>
</feature>
<feature type="compositionally biased region" description="Polar residues" evidence="4">
    <location>
        <begin position="1592"/>
        <end position="1614"/>
    </location>
</feature>
<gene>
    <name evidence="9" type="primary">LOC101848743</name>
</gene>
<feature type="region of interest" description="Disordered" evidence="4">
    <location>
        <begin position="2306"/>
        <end position="2339"/>
    </location>
</feature>
<feature type="compositionally biased region" description="Basic and acidic residues" evidence="4">
    <location>
        <begin position="987"/>
        <end position="996"/>
    </location>
</feature>
<keyword evidence="8" id="KW-1185">Reference proteome</keyword>
<feature type="compositionally biased region" description="Basic and acidic residues" evidence="4">
    <location>
        <begin position="648"/>
        <end position="660"/>
    </location>
</feature>
<evidence type="ECO:0000256" key="3">
    <source>
        <dbReference type="PROSITE-ProRule" id="PRU00168"/>
    </source>
</evidence>
<dbReference type="PROSITE" id="PS51377">
    <property type="entry name" value="KIND"/>
    <property type="match status" value="2"/>
</dbReference>
<dbReference type="GeneID" id="101848743"/>
<evidence type="ECO:0000256" key="1">
    <source>
        <dbReference type="ARBA" id="ARBA00022658"/>
    </source>
</evidence>
<dbReference type="Proteomes" id="UP000694888">
    <property type="component" value="Unplaced"/>
</dbReference>
<feature type="compositionally biased region" description="Polar residues" evidence="4">
    <location>
        <begin position="1394"/>
        <end position="1405"/>
    </location>
</feature>
<feature type="region of interest" description="Disordered" evidence="4">
    <location>
        <begin position="902"/>
        <end position="921"/>
    </location>
</feature>
<dbReference type="SMART" id="SM00750">
    <property type="entry name" value="KIND"/>
    <property type="match status" value="2"/>
</dbReference>
<evidence type="ECO:0000313" key="9">
    <source>
        <dbReference type="RefSeq" id="XP_012936876.1"/>
    </source>
</evidence>
<evidence type="ECO:0000256" key="4">
    <source>
        <dbReference type="SAM" id="MobiDB-lite"/>
    </source>
</evidence>
<dbReference type="Gene3D" id="1.20.870.10">
    <property type="entry name" value="Son of sevenless (SoS) protein Chain: S domain 1"/>
    <property type="match status" value="1"/>
</dbReference>
<feature type="compositionally biased region" description="Low complexity" evidence="4">
    <location>
        <begin position="1005"/>
        <end position="1017"/>
    </location>
</feature>
<evidence type="ECO:0000313" key="8">
    <source>
        <dbReference type="Proteomes" id="UP000694888"/>
    </source>
</evidence>
<protein>
    <submittedName>
        <fullName evidence="9">Uncharacterized protein LOC101848743</fullName>
    </submittedName>
</protein>
<dbReference type="InterPro" id="IPR029899">
    <property type="entry name" value="KNDC1"/>
</dbReference>
<dbReference type="PROSITE" id="PS50009">
    <property type="entry name" value="RASGEF_CAT"/>
    <property type="match status" value="1"/>
</dbReference>
<dbReference type="SMART" id="SM00147">
    <property type="entry name" value="RasGEF"/>
    <property type="match status" value="1"/>
</dbReference>
<dbReference type="Pfam" id="PF00617">
    <property type="entry name" value="RasGEF"/>
    <property type="match status" value="1"/>
</dbReference>
<feature type="compositionally biased region" description="Polar residues" evidence="4">
    <location>
        <begin position="246"/>
        <end position="255"/>
    </location>
</feature>
<feature type="compositionally biased region" description="Basic and acidic residues" evidence="4">
    <location>
        <begin position="1188"/>
        <end position="1204"/>
    </location>
</feature>
<dbReference type="SUPFAM" id="SSF48366">
    <property type="entry name" value="Ras GEF"/>
    <property type="match status" value="1"/>
</dbReference>
<feature type="domain" description="N-terminal Ras-GEF" evidence="6">
    <location>
        <begin position="1844"/>
        <end position="1967"/>
    </location>
</feature>
<feature type="compositionally biased region" description="Polar residues" evidence="4">
    <location>
        <begin position="725"/>
        <end position="740"/>
    </location>
</feature>
<proteinExistence type="predicted"/>
<feature type="domain" description="KIND" evidence="7">
    <location>
        <begin position="320"/>
        <end position="485"/>
    </location>
</feature>
<feature type="region of interest" description="Disordered" evidence="4">
    <location>
        <begin position="725"/>
        <end position="751"/>
    </location>
</feature>
<feature type="region of interest" description="Disordered" evidence="4">
    <location>
        <begin position="1128"/>
        <end position="1254"/>
    </location>
</feature>
<feature type="compositionally biased region" description="Basic and acidic residues" evidence="4">
    <location>
        <begin position="955"/>
        <end position="977"/>
    </location>
</feature>
<feature type="compositionally biased region" description="Basic residues" evidence="4">
    <location>
        <begin position="2328"/>
        <end position="2339"/>
    </location>
</feature>
<feature type="region of interest" description="Disordered" evidence="4">
    <location>
        <begin position="648"/>
        <end position="689"/>
    </location>
</feature>
<dbReference type="SUPFAM" id="SSF56112">
    <property type="entry name" value="Protein kinase-like (PK-like)"/>
    <property type="match status" value="1"/>
</dbReference>
<feature type="region of interest" description="Disordered" evidence="4">
    <location>
        <begin position="482"/>
        <end position="524"/>
    </location>
</feature>
<evidence type="ECO:0000259" key="5">
    <source>
        <dbReference type="PROSITE" id="PS50009"/>
    </source>
</evidence>
<feature type="compositionally biased region" description="Low complexity" evidence="4">
    <location>
        <begin position="482"/>
        <end position="494"/>
    </location>
</feature>
<dbReference type="Gene3D" id="1.10.510.10">
    <property type="entry name" value="Transferase(Phosphotransferase) domain 1"/>
    <property type="match status" value="2"/>
</dbReference>
<dbReference type="InterPro" id="IPR023578">
    <property type="entry name" value="Ras_GEF_dom_sf"/>
</dbReference>
<feature type="compositionally biased region" description="Polar residues" evidence="4">
    <location>
        <begin position="1321"/>
        <end position="1332"/>
    </location>
</feature>
<dbReference type="PANTHER" id="PTHR21560:SF0">
    <property type="entry name" value="KINASE NON-CATALYTIC C-LOBE DOMAIN-CONTAINING PROTEIN 1"/>
    <property type="match status" value="1"/>
</dbReference>
<feature type="compositionally biased region" description="Polar residues" evidence="4">
    <location>
        <begin position="216"/>
        <end position="238"/>
    </location>
</feature>
<dbReference type="InterPro" id="IPR011009">
    <property type="entry name" value="Kinase-like_dom_sf"/>
</dbReference>
<feature type="region of interest" description="Disordered" evidence="4">
    <location>
        <begin position="946"/>
        <end position="1018"/>
    </location>
</feature>
<dbReference type="PROSITE" id="PS50212">
    <property type="entry name" value="RASGEF_NTER"/>
    <property type="match status" value="1"/>
</dbReference>